<evidence type="ECO:0000313" key="3">
    <source>
        <dbReference type="Proteomes" id="UP000249419"/>
    </source>
</evidence>
<dbReference type="Proteomes" id="UP000249419">
    <property type="component" value="Unassembled WGS sequence"/>
</dbReference>
<dbReference type="AlphaFoldDB" id="A0A328NCQ1"/>
<reference evidence="2 3" key="1">
    <citation type="submission" date="2018-03" db="EMBL/GenBank/DDBJ databases">
        <title>Defining the species Micromonospora saelicesensis and Micromonospora noduli under the framework of genomics.</title>
        <authorList>
            <person name="Riesco R."/>
            <person name="Trujillo M.E."/>
        </authorList>
    </citation>
    <scope>NUCLEOTIDE SEQUENCE [LARGE SCALE GENOMIC DNA]</scope>
    <source>
        <strain evidence="2 3">PSN13</strain>
    </source>
</reference>
<evidence type="ECO:0000313" key="2">
    <source>
        <dbReference type="EMBL" id="RAO26458.1"/>
    </source>
</evidence>
<comment type="caution">
    <text evidence="2">The sequence shown here is derived from an EMBL/GenBank/DDBJ whole genome shotgun (WGS) entry which is preliminary data.</text>
</comment>
<protein>
    <submittedName>
        <fullName evidence="2">Uncharacterized protein</fullName>
    </submittedName>
</protein>
<keyword evidence="1" id="KW-0175">Coiled coil</keyword>
<dbReference type="EMBL" id="PYAG01000041">
    <property type="protein sequence ID" value="RAO26458.1"/>
    <property type="molecule type" value="Genomic_DNA"/>
</dbReference>
<dbReference type="RefSeq" id="WP_146766412.1">
    <property type="nucleotide sequence ID" value="NZ_PYAG01000041.1"/>
</dbReference>
<feature type="coiled-coil region" evidence="1">
    <location>
        <begin position="42"/>
        <end position="83"/>
    </location>
</feature>
<gene>
    <name evidence="2" type="ORF">PSN13_06486</name>
</gene>
<evidence type="ECO:0000256" key="1">
    <source>
        <dbReference type="SAM" id="Coils"/>
    </source>
</evidence>
<accession>A0A328NCQ1</accession>
<sequence>MDASIVVASLSAVVALAAAVMTYRASGKATDVNEQANQLQWVKELRADAGDARREVTDLRTKVADLSRELSVVTREAEQLIAEMQLWRRTAWRDGMSIDRFREFVGPPSAGINGRHL</sequence>
<organism evidence="2 3">
    <name type="scientific">Micromonospora saelicesensis</name>
    <dbReference type="NCBI Taxonomy" id="285676"/>
    <lineage>
        <taxon>Bacteria</taxon>
        <taxon>Bacillati</taxon>
        <taxon>Actinomycetota</taxon>
        <taxon>Actinomycetes</taxon>
        <taxon>Micromonosporales</taxon>
        <taxon>Micromonosporaceae</taxon>
        <taxon>Micromonospora</taxon>
    </lineage>
</organism>
<proteinExistence type="predicted"/>
<name>A0A328NCQ1_9ACTN</name>